<feature type="compositionally biased region" description="Polar residues" evidence="1">
    <location>
        <begin position="745"/>
        <end position="756"/>
    </location>
</feature>
<proteinExistence type="predicted"/>
<reference evidence="2" key="1">
    <citation type="submission" date="2024-04" db="EMBL/GenBank/DDBJ databases">
        <authorList>
            <consortium name="Molecular Ecology Group"/>
        </authorList>
    </citation>
    <scope>NUCLEOTIDE SEQUENCE</scope>
</reference>
<dbReference type="EMBL" id="OZ034827">
    <property type="protein sequence ID" value="CAL1683701.1"/>
    <property type="molecule type" value="Genomic_DNA"/>
</dbReference>
<evidence type="ECO:0000256" key="1">
    <source>
        <dbReference type="SAM" id="MobiDB-lite"/>
    </source>
</evidence>
<sequence>MAELVAETPQGGNENRRHENRPLLYPDAAYNTVRDFIFSRSEVELLNKSYGDGSSNEICAVELDQGKIDELANDYRAETCVSYSHAIRNESHKETVKNDGTFLRNEDESRCKSNCKRKMRRKMPKGIIIDLGKDIYGTSHNGIKINVISMHNLVSEMKLITISKRYLRSSMWNRSLRKKMMNKMIDSSVLAIFCTENCGKIKKAGKSAKRKCKNRESKLMDNVIIKSRPDVNTTISIPNQLKNTLNARELHIENNLAPSSCMPDEILDSTKCCHDDGSAPIDIDDARYPVLNTGQTCVGARKYTANHCCSIFNDKRQEYHICDREDYNADGSDFNAEMRADWTAECFHPECIHAGECRCFHDSSEYYLDINMQHDCCPLAPMRTAGVFKNSALPKRHQREKAERYESTNITPEFATNGYSPGREDRCANCDGGRGSSTSTIRRCTASRTSVFVEPSESVDLRNSRTVDAPSRCEIDMRPGKCGQRTTATATTTTLVSRDDERPGKSDSMKAVDTWDARRDYHIRRRCVDVAESSRSDRGKRGGFARGMDSGWKPDSVETDVQQLDYKWKRGIANVDAGTRASVDCQEKRDSRYKLDEAIRVQLRESAKIRKRESLQMDEATLQTRSDNTNVDGKRRETRDYSLWTSLQMGKIWSQAHDVCKNVVKLAATSIGRVLRDASKSERSQRNLVEVTDASLVVSSSSRADKICEETRDKNVTRSKNGRESEALRERAIGDVNEFRDDAEASTQHNPRAVTSSRHEMREQVRRNAEKEENEKSCIFYRERERDGYRDIVEFLPRNETNGHDKNVYPQLSGFFTYLENSTYLGLRNRGGSDDGRDSAESTEDKQKSVRRIYEESRSIRYRNCISKKCACCSRIQESRGCRVENQNSQHASACLTDEPSVTTDRQTIRADVSDVSRSNPPHREPQSSVSIPEDNRQRKTSEQTRSREKIEAYENAEYAGGAETERNLMSEIAEIAHATRAPSTDPTVHSSRNNPDEPIASTSKWETPSVTSGKSRKNRPGSRSPFCTTAMKFWRKRPIVNNKIIAPFKRSRRNIGRKEPSSVSAHDSGMKITQIEPSTVQTAREGNKRRTNVNVRLQTPDAIVARILSEFLVSGETKKRVLMSITLESESDHDVLDRKEVETQTSLNDIPLARTDAFRYSDEWRPQAAIAATSKIVQCFVCDKRDCYEIKRSNNSITLEDALTAEYPETSELNDHFAERRTDIEMPP</sequence>
<feature type="region of interest" description="Disordered" evidence="1">
    <location>
        <begin position="829"/>
        <end position="852"/>
    </location>
</feature>
<organism evidence="2 3">
    <name type="scientific">Lasius platythorax</name>
    <dbReference type="NCBI Taxonomy" id="488582"/>
    <lineage>
        <taxon>Eukaryota</taxon>
        <taxon>Metazoa</taxon>
        <taxon>Ecdysozoa</taxon>
        <taxon>Arthropoda</taxon>
        <taxon>Hexapoda</taxon>
        <taxon>Insecta</taxon>
        <taxon>Pterygota</taxon>
        <taxon>Neoptera</taxon>
        <taxon>Endopterygota</taxon>
        <taxon>Hymenoptera</taxon>
        <taxon>Apocrita</taxon>
        <taxon>Aculeata</taxon>
        <taxon>Formicoidea</taxon>
        <taxon>Formicidae</taxon>
        <taxon>Formicinae</taxon>
        <taxon>Lasius</taxon>
        <taxon>Lasius</taxon>
    </lineage>
</organism>
<feature type="compositionally biased region" description="Basic and acidic residues" evidence="1">
    <location>
        <begin position="732"/>
        <end position="743"/>
    </location>
</feature>
<protein>
    <submittedName>
        <fullName evidence="2">Uncharacterized protein</fullName>
    </submittedName>
</protein>
<feature type="compositionally biased region" description="Basic and acidic residues" evidence="1">
    <location>
        <begin position="831"/>
        <end position="852"/>
    </location>
</feature>
<gene>
    <name evidence="2" type="ORF">LPLAT_LOCUS9381</name>
</gene>
<feature type="compositionally biased region" description="Polar residues" evidence="1">
    <location>
        <begin position="1001"/>
        <end position="1014"/>
    </location>
</feature>
<feature type="region of interest" description="Disordered" evidence="1">
    <location>
        <begin position="1"/>
        <end position="20"/>
    </location>
</feature>
<feature type="compositionally biased region" description="Basic and acidic residues" evidence="1">
    <location>
        <begin position="757"/>
        <end position="770"/>
    </location>
</feature>
<feature type="region of interest" description="Disordered" evidence="1">
    <location>
        <begin position="979"/>
        <end position="1029"/>
    </location>
</feature>
<dbReference type="Proteomes" id="UP001497644">
    <property type="component" value="Chromosome 4"/>
</dbReference>
<feature type="region of interest" description="Disordered" evidence="1">
    <location>
        <begin position="474"/>
        <end position="509"/>
    </location>
</feature>
<accession>A0AAV2NVG4</accession>
<feature type="compositionally biased region" description="Low complexity" evidence="1">
    <location>
        <begin position="954"/>
        <end position="963"/>
    </location>
</feature>
<feature type="compositionally biased region" description="Polar residues" evidence="1">
    <location>
        <begin position="982"/>
        <end position="994"/>
    </location>
</feature>
<name>A0AAV2NVG4_9HYME</name>
<feature type="region of interest" description="Disordered" evidence="1">
    <location>
        <begin position="890"/>
        <end position="963"/>
    </location>
</feature>
<evidence type="ECO:0000313" key="2">
    <source>
        <dbReference type="EMBL" id="CAL1683701.1"/>
    </source>
</evidence>
<dbReference type="AlphaFoldDB" id="A0AAV2NVG4"/>
<feature type="compositionally biased region" description="Basic and acidic residues" evidence="1">
    <location>
        <begin position="934"/>
        <end position="953"/>
    </location>
</feature>
<evidence type="ECO:0000313" key="3">
    <source>
        <dbReference type="Proteomes" id="UP001497644"/>
    </source>
</evidence>
<feature type="compositionally biased region" description="Basic and acidic residues" evidence="1">
    <location>
        <begin position="497"/>
        <end position="509"/>
    </location>
</feature>
<keyword evidence="3" id="KW-1185">Reference proteome</keyword>
<feature type="region of interest" description="Disordered" evidence="1">
    <location>
        <begin position="732"/>
        <end position="770"/>
    </location>
</feature>